<dbReference type="GO" id="GO:0046872">
    <property type="term" value="F:metal ion binding"/>
    <property type="evidence" value="ECO:0007669"/>
    <property type="project" value="UniProtKB-KW"/>
</dbReference>
<keyword evidence="4 6" id="KW-0560">Oxidoreductase</keyword>
<dbReference type="PROSITE" id="PS51471">
    <property type="entry name" value="FE2OG_OXY"/>
    <property type="match status" value="1"/>
</dbReference>
<dbReference type="PANTHER" id="PTHR10209">
    <property type="entry name" value="OXIDOREDUCTASE, 2OG-FE II OXYGENASE FAMILY PROTEIN"/>
    <property type="match status" value="1"/>
</dbReference>
<dbReference type="PANTHER" id="PTHR10209:SF776">
    <property type="entry name" value="2OG-FE(II) OXYGENASE FAMILY OXIDOREDUCTASE"/>
    <property type="match status" value="1"/>
</dbReference>
<feature type="region of interest" description="Disordered" evidence="7">
    <location>
        <begin position="36"/>
        <end position="60"/>
    </location>
</feature>
<dbReference type="GO" id="GO:0051213">
    <property type="term" value="F:dioxygenase activity"/>
    <property type="evidence" value="ECO:0007669"/>
    <property type="project" value="UniProtKB-ARBA"/>
</dbReference>
<comment type="similarity">
    <text evidence="2 6">Belongs to the iron/ascorbate-dependent oxidoreductase family.</text>
</comment>
<reference evidence="9 10" key="1">
    <citation type="submission" date="2020-05" db="EMBL/GenBank/DDBJ databases">
        <authorList>
            <person name="Campoy J."/>
            <person name="Schneeberger K."/>
            <person name="Spophaly S."/>
        </authorList>
    </citation>
    <scope>NUCLEOTIDE SEQUENCE [LARGE SCALE GENOMIC DNA]</scope>
    <source>
        <strain evidence="9">PruArmRojPasFocal</strain>
    </source>
</reference>
<feature type="domain" description="Fe2OG dioxygenase" evidence="8">
    <location>
        <begin position="211"/>
        <end position="344"/>
    </location>
</feature>
<gene>
    <name evidence="9" type="ORF">CURHAP_LOCUS653</name>
</gene>
<dbReference type="FunFam" id="2.60.120.330:FF:000005">
    <property type="entry name" value="1-aminocyclopropane-1-carboxylate oxidase homolog 1"/>
    <property type="match status" value="1"/>
</dbReference>
<keyword evidence="5 6" id="KW-0408">Iron</keyword>
<dbReference type="Gene3D" id="2.60.120.330">
    <property type="entry name" value="B-lactam Antibiotic, Isopenicillin N Synthase, Chain"/>
    <property type="match status" value="1"/>
</dbReference>
<sequence length="396" mass="44431">MVSGNSINQDRLQQLKAFDESKAGVKGIVDGGITKIPPIFVRPPEDSAGDDPSSGQPTQTQFSIPVVDLADTASRHDDVVARVRRAAETVGFFQVVNHGIPKRVLEEMLKAARDFHELPREVKAEYYRTGPGWTVKFGSNFDLYKSRFANWRDSLFCVMGPDPIDPQKLPVVCRDITMEYSEQVDKLGVTLFELLSEALGLKSEHLIGMDCAKGPLIISHYYPPCPEPELTMGTSQHSDPSFLTILLQDHVGGLQVLCENQWIDVPPVAEALVVNIGDLLQATTLIYFSAYKWIVTFYFENIVSNACVLVQLISNDKFLSVNHRVLAKNEEPRISVGCFFRHFSPGKSSSRLYEPIKELTSEENPPIYRQTTLNDFLVYYYKKGLNGVSALDYFKL</sequence>
<dbReference type="Pfam" id="PF03171">
    <property type="entry name" value="2OG-FeII_Oxy"/>
    <property type="match status" value="1"/>
</dbReference>
<evidence type="ECO:0000256" key="4">
    <source>
        <dbReference type="ARBA" id="ARBA00023002"/>
    </source>
</evidence>
<evidence type="ECO:0000313" key="9">
    <source>
        <dbReference type="EMBL" id="CAB4261750.1"/>
    </source>
</evidence>
<evidence type="ECO:0000256" key="5">
    <source>
        <dbReference type="ARBA" id="ARBA00023004"/>
    </source>
</evidence>
<dbReference type="InterPro" id="IPR027443">
    <property type="entry name" value="IPNS-like_sf"/>
</dbReference>
<evidence type="ECO:0000256" key="6">
    <source>
        <dbReference type="RuleBase" id="RU003682"/>
    </source>
</evidence>
<name>A0A6J5TCZ9_PRUAR</name>
<evidence type="ECO:0000313" key="10">
    <source>
        <dbReference type="Proteomes" id="UP000507222"/>
    </source>
</evidence>
<dbReference type="Proteomes" id="UP000507222">
    <property type="component" value="Unassembled WGS sequence"/>
</dbReference>
<comment type="cofactor">
    <cofactor evidence="1">
        <name>Fe cation</name>
        <dbReference type="ChEBI" id="CHEBI:24875"/>
    </cofactor>
</comment>
<evidence type="ECO:0000256" key="3">
    <source>
        <dbReference type="ARBA" id="ARBA00022723"/>
    </source>
</evidence>
<accession>A0A6J5TCZ9</accession>
<evidence type="ECO:0000259" key="8">
    <source>
        <dbReference type="PROSITE" id="PS51471"/>
    </source>
</evidence>
<dbReference type="Pfam" id="PF14226">
    <property type="entry name" value="DIOX_N"/>
    <property type="match status" value="1"/>
</dbReference>
<protein>
    <recommendedName>
        <fullName evidence="8">Fe2OG dioxygenase domain-containing protein</fullName>
    </recommendedName>
</protein>
<evidence type="ECO:0000256" key="1">
    <source>
        <dbReference type="ARBA" id="ARBA00001962"/>
    </source>
</evidence>
<dbReference type="InterPro" id="IPR005123">
    <property type="entry name" value="Oxoglu/Fe-dep_dioxygenase_dom"/>
</dbReference>
<proteinExistence type="inferred from homology"/>
<evidence type="ECO:0000256" key="7">
    <source>
        <dbReference type="SAM" id="MobiDB-lite"/>
    </source>
</evidence>
<organism evidence="9 10">
    <name type="scientific">Prunus armeniaca</name>
    <name type="common">Apricot</name>
    <name type="synonym">Armeniaca vulgaris</name>
    <dbReference type="NCBI Taxonomy" id="36596"/>
    <lineage>
        <taxon>Eukaryota</taxon>
        <taxon>Viridiplantae</taxon>
        <taxon>Streptophyta</taxon>
        <taxon>Embryophyta</taxon>
        <taxon>Tracheophyta</taxon>
        <taxon>Spermatophyta</taxon>
        <taxon>Magnoliopsida</taxon>
        <taxon>eudicotyledons</taxon>
        <taxon>Gunneridae</taxon>
        <taxon>Pentapetalae</taxon>
        <taxon>rosids</taxon>
        <taxon>fabids</taxon>
        <taxon>Rosales</taxon>
        <taxon>Rosaceae</taxon>
        <taxon>Amygdaloideae</taxon>
        <taxon>Amygdaleae</taxon>
        <taxon>Prunus</taxon>
    </lineage>
</organism>
<dbReference type="AlphaFoldDB" id="A0A6J5TCZ9"/>
<dbReference type="EMBL" id="CAEKDK010000001">
    <property type="protein sequence ID" value="CAB4261750.1"/>
    <property type="molecule type" value="Genomic_DNA"/>
</dbReference>
<dbReference type="SUPFAM" id="SSF51197">
    <property type="entry name" value="Clavaminate synthase-like"/>
    <property type="match status" value="2"/>
</dbReference>
<keyword evidence="3 6" id="KW-0479">Metal-binding</keyword>
<dbReference type="InterPro" id="IPR026992">
    <property type="entry name" value="DIOX_N"/>
</dbReference>
<evidence type="ECO:0000256" key="2">
    <source>
        <dbReference type="ARBA" id="ARBA00008056"/>
    </source>
</evidence>
<dbReference type="InterPro" id="IPR044861">
    <property type="entry name" value="IPNS-like_FE2OG_OXY"/>
</dbReference>